<gene>
    <name evidence="2" type="ORF">FXF49_06340</name>
</gene>
<dbReference type="AlphaFoldDB" id="A0A5D0MP98"/>
<reference evidence="2 3" key="1">
    <citation type="submission" date="2019-08" db="EMBL/GenBank/DDBJ databases">
        <title>Genomic characterization of a novel candidate phylum (ARYD3) from a high temperature, high salinity tertiary oil reservoir in north central Oklahoma, USA.</title>
        <authorList>
            <person name="Youssef N.H."/>
            <person name="Yadav A."/>
            <person name="Elshahed M.S."/>
        </authorList>
    </citation>
    <scope>NUCLEOTIDE SEQUENCE [LARGE SCALE GENOMIC DNA]</scope>
    <source>
        <strain evidence="2">ARYD1</strain>
    </source>
</reference>
<dbReference type="Proteomes" id="UP000323337">
    <property type="component" value="Unassembled WGS sequence"/>
</dbReference>
<evidence type="ECO:0000313" key="3">
    <source>
        <dbReference type="Proteomes" id="UP000323337"/>
    </source>
</evidence>
<dbReference type="EMBL" id="VSIV01000143">
    <property type="protein sequence ID" value="TYB33443.1"/>
    <property type="molecule type" value="Genomic_DNA"/>
</dbReference>
<accession>A0A5D0MP98</accession>
<keyword evidence="2" id="KW-0808">Transferase</keyword>
<dbReference type="GO" id="GO:0008168">
    <property type="term" value="F:methyltransferase activity"/>
    <property type="evidence" value="ECO:0007669"/>
    <property type="project" value="UniProtKB-KW"/>
</dbReference>
<feature type="coiled-coil region" evidence="1">
    <location>
        <begin position="8"/>
        <end position="35"/>
    </location>
</feature>
<sequence>MNINLTDKNLTQKEKNEIEKLLKRENQNIRDDLEQMWYLMDLIWDDYGCDNKNLDWEKVGKFYSHPVWLLNGLFIEQHDVSMGHRHAISDWIIKNDFKNVVDYGGGFGTLARLIAQKNNHINMDIYEPYPSDFGLKRASEFENIRIIDKLGDDYDCLVATDVLEHVPDLLVNFAEMIKSVKLSGYLVIANNFQPVIKCHLPQVFHFRYTFNQLAKMMGLEVIGALKDSHATIFKKVEEKELNWKKIRFYERLSKITFPVIETLKPILRPIKRMVVK</sequence>
<dbReference type="Gene3D" id="3.40.50.150">
    <property type="entry name" value="Vaccinia Virus protein VP39"/>
    <property type="match status" value="1"/>
</dbReference>
<organism evidence="2 3">
    <name type="scientific">Flexistipes sinusarabici</name>
    <dbReference type="NCBI Taxonomy" id="2352"/>
    <lineage>
        <taxon>Bacteria</taxon>
        <taxon>Pseudomonadati</taxon>
        <taxon>Deferribacterota</taxon>
        <taxon>Deferribacteres</taxon>
        <taxon>Deferribacterales</taxon>
        <taxon>Flexistipitaceae</taxon>
        <taxon>Flexistipes</taxon>
    </lineage>
</organism>
<dbReference type="Pfam" id="PF13489">
    <property type="entry name" value="Methyltransf_23"/>
    <property type="match status" value="1"/>
</dbReference>
<proteinExistence type="predicted"/>
<evidence type="ECO:0000256" key="1">
    <source>
        <dbReference type="SAM" id="Coils"/>
    </source>
</evidence>
<dbReference type="RefSeq" id="WP_303701073.1">
    <property type="nucleotide sequence ID" value="NZ_VSIV01000143.1"/>
</dbReference>
<name>A0A5D0MP98_FLESI</name>
<evidence type="ECO:0000313" key="2">
    <source>
        <dbReference type="EMBL" id="TYB33443.1"/>
    </source>
</evidence>
<keyword evidence="2" id="KW-0489">Methyltransferase</keyword>
<comment type="caution">
    <text evidence="2">The sequence shown here is derived from an EMBL/GenBank/DDBJ whole genome shotgun (WGS) entry which is preliminary data.</text>
</comment>
<dbReference type="SUPFAM" id="SSF53335">
    <property type="entry name" value="S-adenosyl-L-methionine-dependent methyltransferases"/>
    <property type="match status" value="1"/>
</dbReference>
<keyword evidence="1" id="KW-0175">Coiled coil</keyword>
<protein>
    <submittedName>
        <fullName evidence="2">Class I SAM-dependent methyltransferase</fullName>
    </submittedName>
</protein>
<dbReference type="InterPro" id="IPR029063">
    <property type="entry name" value="SAM-dependent_MTases_sf"/>
</dbReference>
<dbReference type="GO" id="GO:0032259">
    <property type="term" value="P:methylation"/>
    <property type="evidence" value="ECO:0007669"/>
    <property type="project" value="UniProtKB-KW"/>
</dbReference>